<dbReference type="Proteomes" id="UP000221165">
    <property type="component" value="Unassembled WGS sequence"/>
</dbReference>
<name>A0A2C6KNX0_9APIC</name>
<accession>A0A2C6KNX0</accession>
<feature type="region of interest" description="Disordered" evidence="1">
    <location>
        <begin position="149"/>
        <end position="168"/>
    </location>
</feature>
<feature type="region of interest" description="Disordered" evidence="1">
    <location>
        <begin position="83"/>
        <end position="113"/>
    </location>
</feature>
<gene>
    <name evidence="2" type="ORF">CSUI_006935</name>
</gene>
<feature type="compositionally biased region" description="Basic and acidic residues" evidence="1">
    <location>
        <begin position="154"/>
        <end position="168"/>
    </location>
</feature>
<protein>
    <submittedName>
        <fullName evidence="2">Uncharacterized protein</fullName>
    </submittedName>
</protein>
<sequence>SLSSSSSLPSDRNLVSRSLSSSDYDLDRVSRSLQEKNAFLSTLKSHLTSSLIEEIASLKETLKSCPLTAAAVSGVYTLANQTLRQNPDKKTTEEKSIRKTHQSSESSHLSSSSFPFSLTSSFLSLGPSSCYEEQLQVLKCYHLHGERTTSSLSEEEKERKEDEKYQKKMEGGNLLKCRDFISDLRQCSDRNLAKKKTTLD</sequence>
<comment type="caution">
    <text evidence="2">The sequence shown here is derived from an EMBL/GenBank/DDBJ whole genome shotgun (WGS) entry which is preliminary data.</text>
</comment>
<dbReference type="RefSeq" id="XP_067920939.1">
    <property type="nucleotide sequence ID" value="XM_068067085.1"/>
</dbReference>
<evidence type="ECO:0000256" key="1">
    <source>
        <dbReference type="SAM" id="MobiDB-lite"/>
    </source>
</evidence>
<reference evidence="2 3" key="1">
    <citation type="journal article" date="2017" name="Int. J. Parasitol.">
        <title>The genome of the protozoan parasite Cystoisospora suis and a reverse vaccinology approach to identify vaccine candidates.</title>
        <authorList>
            <person name="Palmieri N."/>
            <person name="Shrestha A."/>
            <person name="Ruttkowski B."/>
            <person name="Beck T."/>
            <person name="Vogl C."/>
            <person name="Tomley F."/>
            <person name="Blake D.P."/>
            <person name="Joachim A."/>
        </authorList>
    </citation>
    <scope>NUCLEOTIDE SEQUENCE [LARGE SCALE GENOMIC DNA]</scope>
    <source>
        <strain evidence="2 3">Wien I</strain>
    </source>
</reference>
<dbReference type="GeneID" id="94430296"/>
<organism evidence="2 3">
    <name type="scientific">Cystoisospora suis</name>
    <dbReference type="NCBI Taxonomy" id="483139"/>
    <lineage>
        <taxon>Eukaryota</taxon>
        <taxon>Sar</taxon>
        <taxon>Alveolata</taxon>
        <taxon>Apicomplexa</taxon>
        <taxon>Conoidasida</taxon>
        <taxon>Coccidia</taxon>
        <taxon>Eucoccidiorida</taxon>
        <taxon>Eimeriorina</taxon>
        <taxon>Sarcocystidae</taxon>
        <taxon>Cystoisospora</taxon>
    </lineage>
</organism>
<dbReference type="VEuPathDB" id="ToxoDB:CSUI_006935"/>
<proteinExistence type="predicted"/>
<evidence type="ECO:0000313" key="3">
    <source>
        <dbReference type="Proteomes" id="UP000221165"/>
    </source>
</evidence>
<feature type="compositionally biased region" description="Low complexity" evidence="1">
    <location>
        <begin position="103"/>
        <end position="113"/>
    </location>
</feature>
<dbReference type="AlphaFoldDB" id="A0A2C6KNX0"/>
<keyword evidence="3" id="KW-1185">Reference proteome</keyword>
<evidence type="ECO:0000313" key="2">
    <source>
        <dbReference type="EMBL" id="PHJ19237.1"/>
    </source>
</evidence>
<feature type="compositionally biased region" description="Basic and acidic residues" evidence="1">
    <location>
        <begin position="86"/>
        <end position="97"/>
    </location>
</feature>
<dbReference type="EMBL" id="MIGC01003575">
    <property type="protein sequence ID" value="PHJ19237.1"/>
    <property type="molecule type" value="Genomic_DNA"/>
</dbReference>
<feature type="non-terminal residue" evidence="2">
    <location>
        <position position="1"/>
    </location>
</feature>